<gene>
    <name evidence="3" type="primary">LOC113469108</name>
</gene>
<name>A0A3Q0J1M2_DIACI</name>
<dbReference type="STRING" id="121845.A0A3Q0J1M2"/>
<feature type="region of interest" description="Disordered" evidence="1">
    <location>
        <begin position="21"/>
        <end position="52"/>
    </location>
</feature>
<dbReference type="PANTHER" id="PTHR40141:SF2">
    <property type="entry name" value="3',5'-CYCLIC-AMP PHOSPHODIESTERASE"/>
    <property type="match status" value="1"/>
</dbReference>
<feature type="compositionally biased region" description="Polar residues" evidence="1">
    <location>
        <begin position="179"/>
        <end position="191"/>
    </location>
</feature>
<sequence length="191" mass="21428">MLSILFVIYYLVKYNRRAPLPEVPPVRNEDQEVAPPNYVSSKSFPPSQRTERGKQLFHKSFSILRKNLLLGKMSAATLPELSEILPASGEGDGDDLPLPVNPIIRRRSSSKTHTRHYRIRLPPNPRRAKSFDVENGASPGRSPLDGAASPSAGLVLQNLPQRRESFLYRSDSDFEMSPKSMSRNSSIVSER</sequence>
<dbReference type="AlphaFoldDB" id="A0A3Q0J1M2"/>
<evidence type="ECO:0000313" key="2">
    <source>
        <dbReference type="Proteomes" id="UP000079169"/>
    </source>
</evidence>
<proteinExistence type="predicted"/>
<dbReference type="KEGG" id="dci:113469108"/>
<protein>
    <submittedName>
        <fullName evidence="3">cAMP-specific 3',5'-cyclic phosphodiesterase 4D-like</fullName>
    </submittedName>
</protein>
<dbReference type="PANTHER" id="PTHR40141">
    <property type="entry name" value="3',5'-CYCLIC-AMP PHOSPHODIESTERASE-RELATED"/>
    <property type="match status" value="1"/>
</dbReference>
<dbReference type="GeneID" id="113469108"/>
<dbReference type="Proteomes" id="UP000079169">
    <property type="component" value="Unplaced"/>
</dbReference>
<feature type="compositionally biased region" description="Polar residues" evidence="1">
    <location>
        <begin position="38"/>
        <end position="48"/>
    </location>
</feature>
<evidence type="ECO:0000313" key="3">
    <source>
        <dbReference type="RefSeq" id="XP_026682364.1"/>
    </source>
</evidence>
<keyword evidence="2" id="KW-1185">Reference proteome</keyword>
<organism evidence="2 3">
    <name type="scientific">Diaphorina citri</name>
    <name type="common">Asian citrus psyllid</name>
    <dbReference type="NCBI Taxonomy" id="121845"/>
    <lineage>
        <taxon>Eukaryota</taxon>
        <taxon>Metazoa</taxon>
        <taxon>Ecdysozoa</taxon>
        <taxon>Arthropoda</taxon>
        <taxon>Hexapoda</taxon>
        <taxon>Insecta</taxon>
        <taxon>Pterygota</taxon>
        <taxon>Neoptera</taxon>
        <taxon>Paraneoptera</taxon>
        <taxon>Hemiptera</taxon>
        <taxon>Sternorrhyncha</taxon>
        <taxon>Psylloidea</taxon>
        <taxon>Psyllidae</taxon>
        <taxon>Diaphorininae</taxon>
        <taxon>Diaphorina</taxon>
    </lineage>
</organism>
<evidence type="ECO:0000256" key="1">
    <source>
        <dbReference type="SAM" id="MobiDB-lite"/>
    </source>
</evidence>
<feature type="compositionally biased region" description="Basic residues" evidence="1">
    <location>
        <begin position="108"/>
        <end position="119"/>
    </location>
</feature>
<dbReference type="RefSeq" id="XP_026682364.1">
    <property type="nucleotide sequence ID" value="XM_026826563.1"/>
</dbReference>
<dbReference type="PaxDb" id="121845-A0A3Q0J1M2"/>
<reference evidence="3" key="1">
    <citation type="submission" date="2025-08" db="UniProtKB">
        <authorList>
            <consortium name="RefSeq"/>
        </authorList>
    </citation>
    <scope>IDENTIFICATION</scope>
</reference>
<accession>A0A3Q0J1M2</accession>
<feature type="region of interest" description="Disordered" evidence="1">
    <location>
        <begin position="108"/>
        <end position="191"/>
    </location>
</feature>
<feature type="compositionally biased region" description="Basic and acidic residues" evidence="1">
    <location>
        <begin position="161"/>
        <end position="172"/>
    </location>
</feature>